<comment type="catalytic activity">
    <reaction evidence="5">
        <text>3-methylbut-2-enoyl-CoA + hydrogencarbonate + ATP = 3-methyl-(2E)-glutaconyl-CoA + ADP + phosphate + H(+)</text>
        <dbReference type="Rhea" id="RHEA:13589"/>
        <dbReference type="ChEBI" id="CHEBI:15378"/>
        <dbReference type="ChEBI" id="CHEBI:17544"/>
        <dbReference type="ChEBI" id="CHEBI:30616"/>
        <dbReference type="ChEBI" id="CHEBI:43474"/>
        <dbReference type="ChEBI" id="CHEBI:57344"/>
        <dbReference type="ChEBI" id="CHEBI:57346"/>
        <dbReference type="ChEBI" id="CHEBI:456216"/>
        <dbReference type="EC" id="6.4.1.4"/>
    </reaction>
</comment>
<dbReference type="Pfam" id="PF01039">
    <property type="entry name" value="Carboxyl_trans"/>
    <property type="match status" value="1"/>
</dbReference>
<dbReference type="InterPro" id="IPR034733">
    <property type="entry name" value="AcCoA_carboxyl_beta"/>
</dbReference>
<dbReference type="Gene3D" id="3.90.226.10">
    <property type="entry name" value="2-enoyl-CoA Hydratase, Chain A, domain 1"/>
    <property type="match status" value="2"/>
</dbReference>
<evidence type="ECO:0000256" key="4">
    <source>
        <dbReference type="ARBA" id="ARBA00031404"/>
    </source>
</evidence>
<evidence type="ECO:0000313" key="8">
    <source>
        <dbReference type="Proteomes" id="UP000248340"/>
    </source>
</evidence>
<accession>A0A319C6U4</accession>
<dbReference type="RefSeq" id="XP_025491134.1">
    <property type="nucleotide sequence ID" value="XM_025639344.1"/>
</dbReference>
<dbReference type="InterPro" id="IPR011762">
    <property type="entry name" value="COA_CT_N"/>
</dbReference>
<dbReference type="UniPathway" id="UPA00363">
    <property type="reaction ID" value="UER00861"/>
</dbReference>
<protein>
    <recommendedName>
        <fullName evidence="2">methylcrotonoyl-CoA carboxylase</fullName>
        <ecNumber evidence="2">6.4.1.4</ecNumber>
    </recommendedName>
    <alternativeName>
        <fullName evidence="4">3-methylcrotonyl-CoA carboxylase 2</fullName>
    </alternativeName>
    <alternativeName>
        <fullName evidence="3">3-methylcrotonyl-CoA:carbon dioxide ligase subunit beta</fullName>
    </alternativeName>
</protein>
<dbReference type="InterPro" id="IPR029045">
    <property type="entry name" value="ClpP/crotonase-like_dom_sf"/>
</dbReference>
<gene>
    <name evidence="7" type="ORF">BO82DRAFT_402799</name>
</gene>
<dbReference type="InterPro" id="IPR045190">
    <property type="entry name" value="MCCB/AccD1-like"/>
</dbReference>
<dbReference type="PANTHER" id="PTHR22855:SF46">
    <property type="entry name" value="METHYLCROTONOYL-COA CARBOXYLASE"/>
    <property type="match status" value="1"/>
</dbReference>
<evidence type="ECO:0000256" key="3">
    <source>
        <dbReference type="ARBA" id="ARBA00031237"/>
    </source>
</evidence>
<dbReference type="STRING" id="1448315.A0A319C6U4"/>
<evidence type="ECO:0000256" key="5">
    <source>
        <dbReference type="ARBA" id="ARBA00052347"/>
    </source>
</evidence>
<dbReference type="SUPFAM" id="SSF52096">
    <property type="entry name" value="ClpP/crotonase"/>
    <property type="match status" value="2"/>
</dbReference>
<dbReference type="GO" id="GO:0004485">
    <property type="term" value="F:methylcrotonoyl-CoA carboxylase activity"/>
    <property type="evidence" value="ECO:0007669"/>
    <property type="project" value="UniProtKB-EC"/>
</dbReference>
<evidence type="ECO:0000256" key="2">
    <source>
        <dbReference type="ARBA" id="ARBA00026116"/>
    </source>
</evidence>
<evidence type="ECO:0000313" key="7">
    <source>
        <dbReference type="EMBL" id="PYH80934.1"/>
    </source>
</evidence>
<dbReference type="PANTHER" id="PTHR22855">
    <property type="entry name" value="ACETYL, PROPIONYL, PYRUVATE, AND GLUTACONYL CARBOXYLASE-RELATED"/>
    <property type="match status" value="1"/>
</dbReference>
<dbReference type="GeneID" id="37142086"/>
<keyword evidence="8" id="KW-1185">Reference proteome</keyword>
<comment type="pathway">
    <text evidence="1">Amino-acid degradation; L-leucine degradation; (S)-3-hydroxy-3-methylglutaryl-CoA from 3-isovaleryl-CoA: step 2/3.</text>
</comment>
<dbReference type="PROSITE" id="PS50980">
    <property type="entry name" value="COA_CT_NTER"/>
    <property type="match status" value="1"/>
</dbReference>
<feature type="domain" description="CoA carboxyltransferase N-terminal" evidence="6">
    <location>
        <begin position="146"/>
        <end position="242"/>
    </location>
</feature>
<dbReference type="OrthoDB" id="439921at2759"/>
<dbReference type="VEuPathDB" id="FungiDB:BO82DRAFT_402799"/>
<dbReference type="Proteomes" id="UP000248340">
    <property type="component" value="Unassembled WGS sequence"/>
</dbReference>
<dbReference type="EMBL" id="KZ821705">
    <property type="protein sequence ID" value="PYH80934.1"/>
    <property type="molecule type" value="Genomic_DNA"/>
</dbReference>
<evidence type="ECO:0000256" key="1">
    <source>
        <dbReference type="ARBA" id="ARBA00025711"/>
    </source>
</evidence>
<reference evidence="7 8" key="1">
    <citation type="submission" date="2016-12" db="EMBL/GenBank/DDBJ databases">
        <title>The genomes of Aspergillus section Nigri reveals drivers in fungal speciation.</title>
        <authorList>
            <consortium name="DOE Joint Genome Institute"/>
            <person name="Vesth T.C."/>
            <person name="Nybo J."/>
            <person name="Theobald S."/>
            <person name="Brandl J."/>
            <person name="Frisvad J.C."/>
            <person name="Nielsen K.F."/>
            <person name="Lyhne E.K."/>
            <person name="Kogle M.E."/>
            <person name="Kuo A."/>
            <person name="Riley R."/>
            <person name="Clum A."/>
            <person name="Nolan M."/>
            <person name="Lipzen A."/>
            <person name="Salamov A."/>
            <person name="Henrissat B."/>
            <person name="Wiebenga A."/>
            <person name="De Vries R.P."/>
            <person name="Grigoriev I.V."/>
            <person name="Mortensen U.H."/>
            <person name="Andersen M.R."/>
            <person name="Baker S.E."/>
        </authorList>
    </citation>
    <scope>NUCLEOTIDE SEQUENCE [LARGE SCALE GENOMIC DNA]</scope>
    <source>
        <strain evidence="7 8">CBS 121591</strain>
    </source>
</reference>
<evidence type="ECO:0000259" key="6">
    <source>
        <dbReference type="PROSITE" id="PS50980"/>
    </source>
</evidence>
<proteinExistence type="predicted"/>
<organism evidence="7 8">
    <name type="scientific">Aspergillus uvarum CBS 121591</name>
    <dbReference type="NCBI Taxonomy" id="1448315"/>
    <lineage>
        <taxon>Eukaryota</taxon>
        <taxon>Fungi</taxon>
        <taxon>Dikarya</taxon>
        <taxon>Ascomycota</taxon>
        <taxon>Pezizomycotina</taxon>
        <taxon>Eurotiomycetes</taxon>
        <taxon>Eurotiomycetidae</taxon>
        <taxon>Eurotiales</taxon>
        <taxon>Aspergillaceae</taxon>
        <taxon>Aspergillus</taxon>
        <taxon>Aspergillus subgen. Circumdati</taxon>
    </lineage>
</organism>
<dbReference type="EC" id="6.4.1.4" evidence="2"/>
<dbReference type="AlphaFoldDB" id="A0A319C6U4"/>
<sequence length="284" mass="30878">MATQFSFPPLPFQIDLNHSQYRANQETWKTVLDRFERALQQVAAEARNFIALLLDQDSPILEIGAFAGYRNPNSTPCANLIAGIGNVSGQPCLLMSHIPTQSGGAWNEMTGRCLPPATIPSLSFHKGGQLFRDLTVRTKHGKSSCALVFGSSTAGGAYHPALSDHTVFVENQGQAFLAGPPLVRMATGEVIGAEELGGARVHATKTGLADQIAADELDAIRKAREWVATLHIPSPKAPIDTIEPLPPRYPVHDLPSLVNPDIRKSFEMREVLLRLIDDSRLLAF</sequence>
<dbReference type="GO" id="GO:0006552">
    <property type="term" value="P:L-leucine catabolic process"/>
    <property type="evidence" value="ECO:0007669"/>
    <property type="project" value="UniProtKB-UniPathway"/>
</dbReference>
<name>A0A319C6U4_9EURO</name>